<keyword evidence="2" id="KW-1185">Reference proteome</keyword>
<evidence type="ECO:0000313" key="2">
    <source>
        <dbReference type="Proteomes" id="UP001177021"/>
    </source>
</evidence>
<sequence>MSTCSLQQIYENPPMHAGSPTTLIDQSLESWKNQIKPIQHSSSFTEIFGELYFNEITPQHSPSPSPSASYSSFPELINHLNPIPIKPLEVENKNSLSCKRNLSLRLERLNICNESIDLLENSDKVEHDLENKDGEENKDEEEGDDDDDEEDKDKDEEEGEKDPRLEGKWLWKSGRSKRVVNEYPPPISCIGRGGKLCVSFQAYRNNGRFILKQIPSQDFLHAHRQDGRLTLHLVKHDAEEQGFFDDDDEEDYDSCEKSKIEEEENCDGGVEKALIVPKKNFLLFYSTLLFYI</sequence>
<dbReference type="EMBL" id="CASHSV030000206">
    <property type="protein sequence ID" value="CAJ2654693.1"/>
    <property type="molecule type" value="Genomic_DNA"/>
</dbReference>
<evidence type="ECO:0000313" key="1">
    <source>
        <dbReference type="EMBL" id="CAJ2654693.1"/>
    </source>
</evidence>
<protein>
    <submittedName>
        <fullName evidence="1">Uncharacterized protein</fullName>
    </submittedName>
</protein>
<accession>A0ACB0KG13</accession>
<proteinExistence type="predicted"/>
<dbReference type="Proteomes" id="UP001177021">
    <property type="component" value="Unassembled WGS sequence"/>
</dbReference>
<gene>
    <name evidence="1" type="ORF">MILVUS5_LOCUS21784</name>
</gene>
<name>A0ACB0KG13_TRIPR</name>
<reference evidence="1" key="1">
    <citation type="submission" date="2023-10" db="EMBL/GenBank/DDBJ databases">
        <authorList>
            <person name="Rodriguez Cubillos JULIANA M."/>
            <person name="De Vega J."/>
        </authorList>
    </citation>
    <scope>NUCLEOTIDE SEQUENCE</scope>
</reference>
<organism evidence="1 2">
    <name type="scientific">Trifolium pratense</name>
    <name type="common">Red clover</name>
    <dbReference type="NCBI Taxonomy" id="57577"/>
    <lineage>
        <taxon>Eukaryota</taxon>
        <taxon>Viridiplantae</taxon>
        <taxon>Streptophyta</taxon>
        <taxon>Embryophyta</taxon>
        <taxon>Tracheophyta</taxon>
        <taxon>Spermatophyta</taxon>
        <taxon>Magnoliopsida</taxon>
        <taxon>eudicotyledons</taxon>
        <taxon>Gunneridae</taxon>
        <taxon>Pentapetalae</taxon>
        <taxon>rosids</taxon>
        <taxon>fabids</taxon>
        <taxon>Fabales</taxon>
        <taxon>Fabaceae</taxon>
        <taxon>Papilionoideae</taxon>
        <taxon>50 kb inversion clade</taxon>
        <taxon>NPAAA clade</taxon>
        <taxon>Hologalegina</taxon>
        <taxon>IRL clade</taxon>
        <taxon>Trifolieae</taxon>
        <taxon>Trifolium</taxon>
    </lineage>
</organism>
<comment type="caution">
    <text evidence="1">The sequence shown here is derived from an EMBL/GenBank/DDBJ whole genome shotgun (WGS) entry which is preliminary data.</text>
</comment>